<keyword evidence="4" id="KW-1185">Reference proteome</keyword>
<dbReference type="Proteomes" id="UP000559027">
    <property type="component" value="Unassembled WGS sequence"/>
</dbReference>
<dbReference type="OrthoDB" id="3265169at2759"/>
<dbReference type="EMBL" id="JAACJO010000010">
    <property type="protein sequence ID" value="KAF5353480.1"/>
    <property type="molecule type" value="Genomic_DNA"/>
</dbReference>
<gene>
    <name evidence="3" type="ORF">D9756_007991</name>
</gene>
<feature type="compositionally biased region" description="Pro residues" evidence="1">
    <location>
        <begin position="310"/>
        <end position="319"/>
    </location>
</feature>
<dbReference type="Pfam" id="PF20415">
    <property type="entry name" value="DUF6699"/>
    <property type="match status" value="1"/>
</dbReference>
<feature type="compositionally biased region" description="Polar residues" evidence="1">
    <location>
        <begin position="47"/>
        <end position="67"/>
    </location>
</feature>
<evidence type="ECO:0000313" key="3">
    <source>
        <dbReference type="EMBL" id="KAF5353480.1"/>
    </source>
</evidence>
<feature type="compositionally biased region" description="Low complexity" evidence="1">
    <location>
        <begin position="118"/>
        <end position="150"/>
    </location>
</feature>
<feature type="domain" description="DUF6699" evidence="2">
    <location>
        <begin position="464"/>
        <end position="599"/>
    </location>
</feature>
<protein>
    <recommendedName>
        <fullName evidence="2">DUF6699 domain-containing protein</fullName>
    </recommendedName>
</protein>
<feature type="compositionally biased region" description="Polar residues" evidence="1">
    <location>
        <begin position="163"/>
        <end position="186"/>
    </location>
</feature>
<feature type="region of interest" description="Disordered" evidence="1">
    <location>
        <begin position="17"/>
        <end position="357"/>
    </location>
</feature>
<evidence type="ECO:0000259" key="2">
    <source>
        <dbReference type="Pfam" id="PF20415"/>
    </source>
</evidence>
<organism evidence="3 4">
    <name type="scientific">Leucocoprinus leucothites</name>
    <dbReference type="NCBI Taxonomy" id="201217"/>
    <lineage>
        <taxon>Eukaryota</taxon>
        <taxon>Fungi</taxon>
        <taxon>Dikarya</taxon>
        <taxon>Basidiomycota</taxon>
        <taxon>Agaricomycotina</taxon>
        <taxon>Agaricomycetes</taxon>
        <taxon>Agaricomycetidae</taxon>
        <taxon>Agaricales</taxon>
        <taxon>Agaricineae</taxon>
        <taxon>Agaricaceae</taxon>
        <taxon>Leucocoprinus</taxon>
    </lineage>
</organism>
<feature type="compositionally biased region" description="Low complexity" evidence="1">
    <location>
        <begin position="347"/>
        <end position="357"/>
    </location>
</feature>
<evidence type="ECO:0000256" key="1">
    <source>
        <dbReference type="SAM" id="MobiDB-lite"/>
    </source>
</evidence>
<name>A0A8H5D4J2_9AGAR</name>
<comment type="caution">
    <text evidence="3">The sequence shown here is derived from an EMBL/GenBank/DDBJ whole genome shotgun (WGS) entry which is preliminary data.</text>
</comment>
<dbReference type="InterPro" id="IPR046522">
    <property type="entry name" value="DUF6699"/>
</dbReference>
<feature type="compositionally biased region" description="Polar residues" evidence="1">
    <location>
        <begin position="201"/>
        <end position="226"/>
    </location>
</feature>
<feature type="compositionally biased region" description="Low complexity" evidence="1">
    <location>
        <begin position="68"/>
        <end position="81"/>
    </location>
</feature>
<evidence type="ECO:0000313" key="4">
    <source>
        <dbReference type="Proteomes" id="UP000559027"/>
    </source>
</evidence>
<sequence length="610" mass="67210">MSLSNPAYGTLPAFERPASAGATMGGSGGGAFIPPPPGASMGGEPGQYSSFQQSHPNVFNWPTTQMFQSQPQPQASSYPPSGSGHTQLHQSQHSQPAHFQTQPSHQHYSPYHPPPSQHSPYHSPPSQHSPYHQPPSQHSSYYQPPSQHSPYHPPPSQHSPYHLSQNSPYQTQPSQRVSEPGSTPWTYAQYPPSPELPITAPATTSAFNNTPNATGRYSPYGTQTHSHPPPNSAPAEAPPWSHIVHSHQQTHTPWFSEHSQQQIHQHHDQASSHRPSQGRRHSIGSSGYLPVTNEPTHSAHPLPFNGSANAPPPRKPALKPPNSQSAAGRPIGPGSRHHATRMQQHDSSGSAGSSYGFGMSGSGWPTAIPPTAHPTVTPSAPVIPSMSIPNVPGYTLQDEDNWAPDNLSPRPRDWRADYFPKQGFSMYLARIGRVRSDVVEYTDTVKRSLHPLLHYVPNSEPLTLTFDLRYPIVHGNTLHFSQLQKNFNEVDLAQHAAYPPAPILRLYHPKLPWYVDVHQSHPTGVTVFDVLAQMSLQMQAPIHSRHYYNDVLDLADRSALGRGYKERCRGRLGENKKGVLQVDFIGDKFVFEGLARGKQGLWEIKTSSFL</sequence>
<dbReference type="AlphaFoldDB" id="A0A8H5D4J2"/>
<feature type="compositionally biased region" description="Polar residues" evidence="1">
    <location>
        <begin position="83"/>
        <end position="101"/>
    </location>
</feature>
<reference evidence="3 4" key="1">
    <citation type="journal article" date="2020" name="ISME J.">
        <title>Uncovering the hidden diversity of litter-decomposition mechanisms in mushroom-forming fungi.</title>
        <authorList>
            <person name="Floudas D."/>
            <person name="Bentzer J."/>
            <person name="Ahren D."/>
            <person name="Johansson T."/>
            <person name="Persson P."/>
            <person name="Tunlid A."/>
        </authorList>
    </citation>
    <scope>NUCLEOTIDE SEQUENCE [LARGE SCALE GENOMIC DNA]</scope>
    <source>
        <strain evidence="3 4">CBS 146.42</strain>
    </source>
</reference>
<accession>A0A8H5D4J2</accession>
<proteinExistence type="predicted"/>